<keyword evidence="1" id="KW-0732">Signal</keyword>
<dbReference type="PROSITE" id="PS50208">
    <property type="entry name" value="CASPASE_P20"/>
    <property type="match status" value="1"/>
</dbReference>
<dbReference type="SUPFAM" id="SSF52129">
    <property type="entry name" value="Caspase-like"/>
    <property type="match status" value="1"/>
</dbReference>
<dbReference type="PANTHER" id="PTHR43628">
    <property type="entry name" value="ACTIVATOR OF C KINASE PROTEIN 1-RELATED"/>
    <property type="match status" value="1"/>
</dbReference>
<keyword evidence="4" id="KW-1185">Reference proteome</keyword>
<dbReference type="SMART" id="SM00671">
    <property type="entry name" value="SEL1"/>
    <property type="match status" value="7"/>
</dbReference>
<reference evidence="4" key="1">
    <citation type="submission" date="2016-11" db="EMBL/GenBank/DDBJ databases">
        <title>Trade-off between light-utilization and light-protection in marine flavobacteria.</title>
        <authorList>
            <person name="Kumagai Y."/>
            <person name="Yoshizawa S."/>
            <person name="Kogure K."/>
        </authorList>
    </citation>
    <scope>NUCLEOTIDE SEQUENCE [LARGE SCALE GENOMIC DNA]</scope>
    <source>
        <strain evidence="4">SG-18</strain>
    </source>
</reference>
<dbReference type="PANTHER" id="PTHR43628:SF1">
    <property type="entry name" value="CHITIN SYNTHASE REGULATORY FACTOR 2-RELATED"/>
    <property type="match status" value="1"/>
</dbReference>
<dbReference type="Gene3D" id="3.40.50.1460">
    <property type="match status" value="1"/>
</dbReference>
<evidence type="ECO:0000313" key="3">
    <source>
        <dbReference type="EMBL" id="PQJ16138.1"/>
    </source>
</evidence>
<dbReference type="InterPro" id="IPR011990">
    <property type="entry name" value="TPR-like_helical_dom_sf"/>
</dbReference>
<name>A0A2S7T998_9FLAO</name>
<dbReference type="EMBL" id="MQVX01000001">
    <property type="protein sequence ID" value="PQJ16138.1"/>
    <property type="molecule type" value="Genomic_DNA"/>
</dbReference>
<dbReference type="Pfam" id="PF08238">
    <property type="entry name" value="Sel1"/>
    <property type="match status" value="7"/>
</dbReference>
<dbReference type="SUPFAM" id="SSF81901">
    <property type="entry name" value="HCP-like"/>
    <property type="match status" value="2"/>
</dbReference>
<evidence type="ECO:0000256" key="1">
    <source>
        <dbReference type="SAM" id="SignalP"/>
    </source>
</evidence>
<dbReference type="InterPro" id="IPR029030">
    <property type="entry name" value="Caspase-like_dom_sf"/>
</dbReference>
<evidence type="ECO:0000259" key="2">
    <source>
        <dbReference type="PROSITE" id="PS50208"/>
    </source>
</evidence>
<dbReference type="AlphaFoldDB" id="A0A2S7T998"/>
<sequence length="551" mass="61246">MTFSSLLRTSFSLLLGLLLGAFSPLHAQRDFAKHSASENSRGIALVVANQAYETGKLKGVVDYGEKMKQTLFDQGFDVMSGYDLGRTDMLRLISDFGKAMGDYDFALIYYNGHGIQFDNEDYLMPVSASIAEDNPTLMKEANVGLLSLLELTTIKKNNRKLPIPRVIIYDACRNNPFWKNLYSTYKSTGGIGLKKATLGVNTITVYSTFENTRVSANNPFTDFFSANLSKGGCISDIINRTAAEVFAKNQKQIVEPKGVIIEGEVCIDSQKVVIRDPDQPAPTPIPPVKRGQQKRTPLQKANAYYEVNDFIDALYWYKESAKSGNAEALFKVGYMYRWGMGLTRDMNESAKWFEKAAALGQADAMLELGISYRFIGLGTGYDPAKSYEWLTKAADAGIVEAEYELGVNYAIGIGVQKDEANAAYWYRKAARAGNPLAMANLAGLYREGRGLPQDYAQALSWYQKSADAGHEWGMNGLGILYENGWGVPKNADKAKDWYEQSAEKGFYEAQYRLGMLYRNGQLGAPDEKNALYWLKIACNNNSMEACRALKD</sequence>
<accession>A0A2S7T998</accession>
<dbReference type="InterPro" id="IPR001309">
    <property type="entry name" value="Pept_C14_p20"/>
</dbReference>
<dbReference type="InterPro" id="IPR006597">
    <property type="entry name" value="Sel1-like"/>
</dbReference>
<feature type="signal peptide" evidence="1">
    <location>
        <begin position="1"/>
        <end position="27"/>
    </location>
</feature>
<organism evidence="3 4">
    <name type="scientific">Aureicoccus marinus</name>
    <dbReference type="NCBI Taxonomy" id="754435"/>
    <lineage>
        <taxon>Bacteria</taxon>
        <taxon>Pseudomonadati</taxon>
        <taxon>Bacteroidota</taxon>
        <taxon>Flavobacteriia</taxon>
        <taxon>Flavobacteriales</taxon>
        <taxon>Flavobacteriaceae</taxon>
        <taxon>Aureicoccus</taxon>
    </lineage>
</organism>
<protein>
    <recommendedName>
        <fullName evidence="2">Caspase family p20 domain-containing protein</fullName>
    </recommendedName>
</protein>
<dbReference type="GO" id="GO:0004197">
    <property type="term" value="F:cysteine-type endopeptidase activity"/>
    <property type="evidence" value="ECO:0007669"/>
    <property type="project" value="InterPro"/>
</dbReference>
<gene>
    <name evidence="3" type="ORF">BST99_10730</name>
</gene>
<feature type="chain" id="PRO_5015703743" description="Caspase family p20 domain-containing protein" evidence="1">
    <location>
        <begin position="28"/>
        <end position="551"/>
    </location>
</feature>
<dbReference type="Proteomes" id="UP000239366">
    <property type="component" value="Unassembled WGS sequence"/>
</dbReference>
<dbReference type="InterPro" id="IPR011600">
    <property type="entry name" value="Pept_C14_caspase"/>
</dbReference>
<dbReference type="Gene3D" id="1.25.40.10">
    <property type="entry name" value="Tetratricopeptide repeat domain"/>
    <property type="match status" value="2"/>
</dbReference>
<dbReference type="RefSeq" id="WP_105001809.1">
    <property type="nucleotide sequence ID" value="NZ_MQVX01000001.1"/>
</dbReference>
<evidence type="ECO:0000313" key="4">
    <source>
        <dbReference type="Proteomes" id="UP000239366"/>
    </source>
</evidence>
<comment type="caution">
    <text evidence="3">The sequence shown here is derived from an EMBL/GenBank/DDBJ whole genome shotgun (WGS) entry which is preliminary data.</text>
</comment>
<dbReference type="InterPro" id="IPR052945">
    <property type="entry name" value="Mitotic_Regulator"/>
</dbReference>
<dbReference type="Pfam" id="PF00656">
    <property type="entry name" value="Peptidase_C14"/>
    <property type="match status" value="1"/>
</dbReference>
<dbReference type="GO" id="GO:0006508">
    <property type="term" value="P:proteolysis"/>
    <property type="evidence" value="ECO:0007669"/>
    <property type="project" value="InterPro"/>
</dbReference>
<proteinExistence type="predicted"/>
<feature type="domain" description="Caspase family p20" evidence="2">
    <location>
        <begin position="40"/>
        <end position="176"/>
    </location>
</feature>
<dbReference type="OrthoDB" id="5464673at2"/>